<comment type="caution">
    <text evidence="1">The sequence shown here is derived from an EMBL/GenBank/DDBJ whole genome shotgun (WGS) entry which is preliminary data.</text>
</comment>
<dbReference type="EMBL" id="CAXAQS010000704">
    <property type="protein sequence ID" value="CAK9252791.1"/>
    <property type="molecule type" value="Genomic_DNA"/>
</dbReference>
<proteinExistence type="predicted"/>
<accession>A0ABP0VG05</accession>
<name>A0ABP0VG05_9BRYO</name>
<gene>
    <name evidence="1" type="ORF">CSSPJE1EN1_LOCUS28169</name>
</gene>
<organism evidence="1 2">
    <name type="scientific">Sphagnum jensenii</name>
    <dbReference type="NCBI Taxonomy" id="128206"/>
    <lineage>
        <taxon>Eukaryota</taxon>
        <taxon>Viridiplantae</taxon>
        <taxon>Streptophyta</taxon>
        <taxon>Embryophyta</taxon>
        <taxon>Bryophyta</taxon>
        <taxon>Sphagnophytina</taxon>
        <taxon>Sphagnopsida</taxon>
        <taxon>Sphagnales</taxon>
        <taxon>Sphagnaceae</taxon>
        <taxon>Sphagnum</taxon>
    </lineage>
</organism>
<protein>
    <submittedName>
        <fullName evidence="1">Uncharacterized protein</fullName>
    </submittedName>
</protein>
<evidence type="ECO:0000313" key="2">
    <source>
        <dbReference type="Proteomes" id="UP001497444"/>
    </source>
</evidence>
<dbReference type="Proteomes" id="UP001497444">
    <property type="component" value="Unassembled WGS sequence"/>
</dbReference>
<reference evidence="1" key="1">
    <citation type="submission" date="2024-02" db="EMBL/GenBank/DDBJ databases">
        <authorList>
            <consortium name="ELIXIR-Norway"/>
            <consortium name="Elixir Norway"/>
        </authorList>
    </citation>
    <scope>NUCLEOTIDE SEQUENCE</scope>
</reference>
<evidence type="ECO:0000313" key="1">
    <source>
        <dbReference type="EMBL" id="CAK9252791.1"/>
    </source>
</evidence>
<sequence length="139" mass="15248">MLKQLVRYKLVSIPKEEKASNKDGKRVRTVPISYPTGNGCKLLPLHLRQRLFCYHLRVKVSNLAHKLVAALEQVEEYPVTYRGNSLSSTTPVCVFDPLTGSTVQAAGTATGSAVNQLAVKMTIPVKLSSTPPVLKNFLN</sequence>
<keyword evidence="2" id="KW-1185">Reference proteome</keyword>